<protein>
    <submittedName>
        <fullName evidence="1">Uncharacterized protein</fullName>
    </submittedName>
</protein>
<sequence>MLLPRTFLLLKHQIFPSKMKSIVAALALSVVTVHSAVPAPYPVLAPYSSINATALPPTSANSTLSSILSTISASVNATSVSDLVSACPTTDVYSTSTVTSSGIGTVYYVTTTTLEPSTRVVESASYVATESLSLGSLTTEYTYVLTDYETRYDTTTTISTSACVSTATKTGVATVTEYTGTFTPSPLPTYCPTTATYTTIYPEGEVTSTNLRTDYDVVTSTSYYMTTSTHVYWDSTTTVTSSIQGLTYLSGGPTITTTYPIDCTSTSYTSTASATVTQAAKCAPTNLYSGLGSIGNPDGLDTRSYWRTDDPVNKDASSCCQACVDDANCAAMDYYVGEGYGCDLFLTQDEQCGKGIAVTYGYAGQGTFVQAGCGYVALA</sequence>
<proteinExistence type="predicted"/>
<evidence type="ECO:0000313" key="1">
    <source>
        <dbReference type="EMBL" id="THZ05380.1"/>
    </source>
</evidence>
<reference evidence="1 2" key="1">
    <citation type="submission" date="2018-10" db="EMBL/GenBank/DDBJ databases">
        <title>Fifty Aureobasidium pullulans genomes reveal a recombining polyextremotolerant generalist.</title>
        <authorList>
            <person name="Gostincar C."/>
            <person name="Turk M."/>
            <person name="Zajc J."/>
            <person name="Gunde-Cimerman N."/>
        </authorList>
    </citation>
    <scope>NUCLEOTIDE SEQUENCE [LARGE SCALE GENOMIC DNA]</scope>
    <source>
        <strain evidence="1 2">EXF-3863</strain>
    </source>
</reference>
<organism evidence="1 2">
    <name type="scientific">Aureobasidium pullulans</name>
    <name type="common">Black yeast</name>
    <name type="synonym">Pullularia pullulans</name>
    <dbReference type="NCBI Taxonomy" id="5580"/>
    <lineage>
        <taxon>Eukaryota</taxon>
        <taxon>Fungi</taxon>
        <taxon>Dikarya</taxon>
        <taxon>Ascomycota</taxon>
        <taxon>Pezizomycotina</taxon>
        <taxon>Dothideomycetes</taxon>
        <taxon>Dothideomycetidae</taxon>
        <taxon>Dothideales</taxon>
        <taxon>Saccotheciaceae</taxon>
        <taxon>Aureobasidium</taxon>
    </lineage>
</organism>
<accession>A0A4S9S2C9</accession>
<dbReference type="AlphaFoldDB" id="A0A4S9S2C9"/>
<evidence type="ECO:0000313" key="2">
    <source>
        <dbReference type="Proteomes" id="UP000308005"/>
    </source>
</evidence>
<name>A0A4S9S2C9_AURPU</name>
<gene>
    <name evidence="1" type="ORF">D6C91_10508</name>
</gene>
<dbReference type="Proteomes" id="UP000308005">
    <property type="component" value="Unassembled WGS sequence"/>
</dbReference>
<comment type="caution">
    <text evidence="1">The sequence shown here is derived from an EMBL/GenBank/DDBJ whole genome shotgun (WGS) entry which is preliminary data.</text>
</comment>
<dbReference type="EMBL" id="QZBM01001208">
    <property type="protein sequence ID" value="THZ05380.1"/>
    <property type="molecule type" value="Genomic_DNA"/>
</dbReference>